<evidence type="ECO:0000256" key="8">
    <source>
        <dbReference type="ARBA" id="ARBA00023128"/>
    </source>
</evidence>
<evidence type="ECO:0000256" key="7">
    <source>
        <dbReference type="ARBA" id="ARBA00022982"/>
    </source>
</evidence>
<keyword evidence="7" id="KW-0249">Electron transport</keyword>
<keyword evidence="8" id="KW-0496">Mitochondrion</keyword>
<dbReference type="Pfam" id="PF04800">
    <property type="entry name" value="NDUS4"/>
    <property type="match status" value="1"/>
</dbReference>
<dbReference type="PANTHER" id="PTHR12219:SF8">
    <property type="entry name" value="NADH DEHYDROGENASE [UBIQUINONE] IRON-SULFUR PROTEIN 4, MITOCHONDRIAL"/>
    <property type="match status" value="1"/>
</dbReference>
<evidence type="ECO:0000313" key="12">
    <source>
        <dbReference type="Proteomes" id="UP001211907"/>
    </source>
</evidence>
<evidence type="ECO:0000256" key="2">
    <source>
        <dbReference type="ARBA" id="ARBA00005882"/>
    </source>
</evidence>
<proteinExistence type="inferred from homology"/>
<keyword evidence="9" id="KW-0472">Membrane</keyword>
<evidence type="ECO:0000256" key="4">
    <source>
        <dbReference type="ARBA" id="ARBA00022660"/>
    </source>
</evidence>
<keyword evidence="5" id="KW-0999">Mitochondrion inner membrane</keyword>
<dbReference type="AlphaFoldDB" id="A0AAD5TB58"/>
<comment type="similarity">
    <text evidence="2">Belongs to the complex I NDUFS4 subunit family.</text>
</comment>
<dbReference type="InterPro" id="IPR038532">
    <property type="entry name" value="NDUFS4-like_sf"/>
</dbReference>
<comment type="subcellular location">
    <subcellularLocation>
        <location evidence="1">Mitochondrion inner membrane</location>
    </subcellularLocation>
</comment>
<dbReference type="PANTHER" id="PTHR12219">
    <property type="entry name" value="NADH-UBIQUINONE OXIDOREDUCTASE"/>
    <property type="match status" value="1"/>
</dbReference>
<evidence type="ECO:0000256" key="5">
    <source>
        <dbReference type="ARBA" id="ARBA00022792"/>
    </source>
</evidence>
<dbReference type="InterPro" id="IPR006885">
    <property type="entry name" value="NADH_UbQ_FeS_4_mit-like"/>
</dbReference>
<evidence type="ECO:0000256" key="3">
    <source>
        <dbReference type="ARBA" id="ARBA00022448"/>
    </source>
</evidence>
<dbReference type="GO" id="GO:0022900">
    <property type="term" value="P:electron transport chain"/>
    <property type="evidence" value="ECO:0007669"/>
    <property type="project" value="InterPro"/>
</dbReference>
<keyword evidence="4" id="KW-0679">Respiratory chain</keyword>
<dbReference type="Gene3D" id="3.30.160.190">
    <property type="entry name" value="atu1810 like domain"/>
    <property type="match status" value="1"/>
</dbReference>
<evidence type="ECO:0000313" key="11">
    <source>
        <dbReference type="EMBL" id="KAJ3131436.1"/>
    </source>
</evidence>
<keyword evidence="6" id="KW-0809">Transit peptide</keyword>
<evidence type="ECO:0008006" key="13">
    <source>
        <dbReference type="Google" id="ProtNLM"/>
    </source>
</evidence>
<keyword evidence="3" id="KW-0813">Transport</keyword>
<comment type="caution">
    <text evidence="11">The sequence shown here is derived from an EMBL/GenBank/DDBJ whole genome shotgun (WGS) entry which is preliminary data.</text>
</comment>
<evidence type="ECO:0000256" key="1">
    <source>
        <dbReference type="ARBA" id="ARBA00004273"/>
    </source>
</evidence>
<accession>A0AAD5TB58</accession>
<reference evidence="11" key="1">
    <citation type="submission" date="2020-05" db="EMBL/GenBank/DDBJ databases">
        <title>Phylogenomic resolution of chytrid fungi.</title>
        <authorList>
            <person name="Stajich J.E."/>
            <person name="Amses K."/>
            <person name="Simmons R."/>
            <person name="Seto K."/>
            <person name="Myers J."/>
            <person name="Bonds A."/>
            <person name="Quandt C.A."/>
            <person name="Barry K."/>
            <person name="Liu P."/>
            <person name="Grigoriev I."/>
            <person name="Longcore J.E."/>
            <person name="James T.Y."/>
        </authorList>
    </citation>
    <scope>NUCLEOTIDE SEQUENCE</scope>
    <source>
        <strain evidence="11">JEL0513</strain>
    </source>
</reference>
<evidence type="ECO:0000256" key="9">
    <source>
        <dbReference type="ARBA" id="ARBA00023136"/>
    </source>
</evidence>
<dbReference type="Proteomes" id="UP001211907">
    <property type="component" value="Unassembled WGS sequence"/>
</dbReference>
<evidence type="ECO:0000256" key="10">
    <source>
        <dbReference type="SAM" id="Coils"/>
    </source>
</evidence>
<feature type="coiled-coil region" evidence="10">
    <location>
        <begin position="735"/>
        <end position="762"/>
    </location>
</feature>
<dbReference type="GO" id="GO:0005743">
    <property type="term" value="C:mitochondrial inner membrane"/>
    <property type="evidence" value="ECO:0007669"/>
    <property type="project" value="UniProtKB-SubCell"/>
</dbReference>
<evidence type="ECO:0000256" key="6">
    <source>
        <dbReference type="ARBA" id="ARBA00022946"/>
    </source>
</evidence>
<keyword evidence="10" id="KW-0175">Coiled coil</keyword>
<feature type="coiled-coil region" evidence="10">
    <location>
        <begin position="280"/>
        <end position="315"/>
    </location>
</feature>
<name>A0AAD5TB58_9FUNG</name>
<protein>
    <recommendedName>
        <fullName evidence="13">NADH dehydrogenase [ubiquinone] iron-sulfur protein 4, mitochondrial</fullName>
    </recommendedName>
</protein>
<sequence>MHRIIRSATKQGSVRSLVSKPSEVAAQHLAAAAADSRRLFQAELESGVPASVTNHPVRIYRPANTPTQSGSARPNHWRLDFDTQDKWENKLIGWVSSADSVQALSLKFATKEDAVLFAERQGYEYWIDLPKESLSKPKVYADNFKYSAKTLRLMRTNDNHLHEELTVKIPLIVEVLVSEGTEDNVNYTNSKRVQTPTESDQIPKAATIPESTRYSLSINRNRSGSLQQKSEKEADYGNKQNATTLPILLFSDVDHNHFTATDRSTSDISADVSHSRSPSTAKMEIKVREKEKDLRKEKAEQIRNLTARLASAKNLNFSSSKTKSSTVLSANYGSSFSTQDSNFAGTVNVHTQDYTLPSNTHLDYKPLLSSSSVLDPNTRNSLNGFRVAGENSSKSTLDLLHRASSYKSGFVKPQNEAFIRHDSFKYSGWNDKMIPGLASLNEASVIEPWHENSPEKLINDIQAESSTNLKFTRKLPTSRAKDQQIESGSVSLVPYLVVVRRDKSLVFTDPMTAILSTHINKLAKRRASTAIISQASNGPNLPSLESRPITTLLKNKLRDPAALTPNAYAAIRQAQADATLSAYSQPLPITRYIEQAQKRPSQHAQKLRGLRAQRELTLQEAYLGNPAKWFISKHAQNVVKGGWEKSLVFGGAVQGLAPTFNTSRPSHEVYGRLGQVHWQENSIRNDDDFIEESAIQIRDGASAAGETRQVLDEFLKRNRINRLSAAVQESQFEHRSSLSKSKQDAIKELRNATNQIEGNRSQRRVSLGGGFLYTKNKQAENENQVRKGKFNENEEFVLEAQHS</sequence>
<dbReference type="EMBL" id="JADGJH010000296">
    <property type="protein sequence ID" value="KAJ3131436.1"/>
    <property type="molecule type" value="Genomic_DNA"/>
</dbReference>
<gene>
    <name evidence="11" type="ORF">HK100_006368</name>
</gene>
<keyword evidence="12" id="KW-1185">Reference proteome</keyword>
<organism evidence="11 12">
    <name type="scientific">Physocladia obscura</name>
    <dbReference type="NCBI Taxonomy" id="109957"/>
    <lineage>
        <taxon>Eukaryota</taxon>
        <taxon>Fungi</taxon>
        <taxon>Fungi incertae sedis</taxon>
        <taxon>Chytridiomycota</taxon>
        <taxon>Chytridiomycota incertae sedis</taxon>
        <taxon>Chytridiomycetes</taxon>
        <taxon>Chytridiales</taxon>
        <taxon>Chytriomycetaceae</taxon>
        <taxon>Physocladia</taxon>
    </lineage>
</organism>